<dbReference type="InterPro" id="IPR008936">
    <property type="entry name" value="Rho_GTPase_activation_prot"/>
</dbReference>
<dbReference type="InterPro" id="IPR000008">
    <property type="entry name" value="C2_dom"/>
</dbReference>
<evidence type="ECO:0000256" key="2">
    <source>
        <dbReference type="SAM" id="Coils"/>
    </source>
</evidence>
<proteinExistence type="predicted"/>
<dbReference type="SUPFAM" id="SSF48350">
    <property type="entry name" value="GTPase activation domain, GAP"/>
    <property type="match status" value="1"/>
</dbReference>
<dbReference type="CDD" id="cd05136">
    <property type="entry name" value="RasGAP_DAB2IP"/>
    <property type="match status" value="1"/>
</dbReference>
<dbReference type="Gene3D" id="1.10.506.10">
    <property type="entry name" value="GTPase Activation - p120gap, domain 1"/>
    <property type="match status" value="2"/>
</dbReference>
<feature type="region of interest" description="Disordered" evidence="3">
    <location>
        <begin position="110"/>
        <end position="148"/>
    </location>
</feature>
<feature type="region of interest" description="Disordered" evidence="3">
    <location>
        <begin position="856"/>
        <end position="885"/>
    </location>
</feature>
<dbReference type="Pfam" id="PF00616">
    <property type="entry name" value="RasGAP"/>
    <property type="match status" value="2"/>
</dbReference>
<dbReference type="AlphaFoldDB" id="A0A224YX59"/>
<dbReference type="InterPro" id="IPR001936">
    <property type="entry name" value="RasGAP_dom"/>
</dbReference>
<dbReference type="Pfam" id="PF25321">
    <property type="entry name" value="PH_RASGAP"/>
    <property type="match status" value="1"/>
</dbReference>
<dbReference type="EMBL" id="GFPF01009163">
    <property type="protein sequence ID" value="MAA20309.1"/>
    <property type="molecule type" value="Transcribed_RNA"/>
</dbReference>
<evidence type="ECO:0000259" key="4">
    <source>
        <dbReference type="PROSITE" id="PS50004"/>
    </source>
</evidence>
<protein>
    <submittedName>
        <fullName evidence="6">Inter male aggressive behavior</fullName>
    </submittedName>
</protein>
<evidence type="ECO:0000259" key="5">
    <source>
        <dbReference type="PROSITE" id="PS50018"/>
    </source>
</evidence>
<dbReference type="Pfam" id="PF12004">
    <property type="entry name" value="DAB2P_C"/>
    <property type="match status" value="1"/>
</dbReference>
<feature type="region of interest" description="Disordered" evidence="3">
    <location>
        <begin position="690"/>
        <end position="804"/>
    </location>
</feature>
<dbReference type="Pfam" id="PF00168">
    <property type="entry name" value="C2"/>
    <property type="match status" value="1"/>
</dbReference>
<dbReference type="PROSITE" id="PS50004">
    <property type="entry name" value="C2"/>
    <property type="match status" value="1"/>
</dbReference>
<feature type="compositionally biased region" description="Basic and acidic residues" evidence="3">
    <location>
        <begin position="64"/>
        <end position="73"/>
    </location>
</feature>
<dbReference type="InterPro" id="IPR035892">
    <property type="entry name" value="C2_domain_sf"/>
</dbReference>
<accession>A0A224YX59</accession>
<dbReference type="GO" id="GO:0005096">
    <property type="term" value="F:GTPase activator activity"/>
    <property type="evidence" value="ECO:0007669"/>
    <property type="project" value="UniProtKB-KW"/>
</dbReference>
<dbReference type="InterPro" id="IPR057606">
    <property type="entry name" value="SynGAP1-like_PH"/>
</dbReference>
<organism evidence="6">
    <name type="scientific">Rhipicephalus zambeziensis</name>
    <dbReference type="NCBI Taxonomy" id="60191"/>
    <lineage>
        <taxon>Eukaryota</taxon>
        <taxon>Metazoa</taxon>
        <taxon>Ecdysozoa</taxon>
        <taxon>Arthropoda</taxon>
        <taxon>Chelicerata</taxon>
        <taxon>Arachnida</taxon>
        <taxon>Acari</taxon>
        <taxon>Parasitiformes</taxon>
        <taxon>Ixodida</taxon>
        <taxon>Ixodoidea</taxon>
        <taxon>Ixodidae</taxon>
        <taxon>Rhipicephalinae</taxon>
        <taxon>Rhipicephalus</taxon>
        <taxon>Rhipicephalus</taxon>
    </lineage>
</organism>
<dbReference type="SUPFAM" id="SSF49562">
    <property type="entry name" value="C2 domain (Calcium/lipid-binding domain, CaLB)"/>
    <property type="match status" value="1"/>
</dbReference>
<keyword evidence="2" id="KW-0175">Coiled coil</keyword>
<keyword evidence="1" id="KW-0343">GTPase activation</keyword>
<dbReference type="InterPro" id="IPR021887">
    <property type="entry name" value="DAB2P_C"/>
</dbReference>
<name>A0A224YX59_9ACAR</name>
<evidence type="ECO:0000256" key="1">
    <source>
        <dbReference type="ARBA" id="ARBA00022468"/>
    </source>
</evidence>
<dbReference type="PROSITE" id="PS50018">
    <property type="entry name" value="RAS_GTPASE_ACTIV_2"/>
    <property type="match status" value="1"/>
</dbReference>
<feature type="coiled-coil region" evidence="2">
    <location>
        <begin position="889"/>
        <end position="941"/>
    </location>
</feature>
<dbReference type="SMART" id="SM00239">
    <property type="entry name" value="C2"/>
    <property type="match status" value="1"/>
</dbReference>
<dbReference type="PANTHER" id="PTHR10194:SF60">
    <property type="entry name" value="RAS GTPASE-ACTIVATING PROTEIN RASKOL"/>
    <property type="match status" value="1"/>
</dbReference>
<dbReference type="Gene3D" id="2.60.40.150">
    <property type="entry name" value="C2 domain"/>
    <property type="match status" value="1"/>
</dbReference>
<feature type="compositionally biased region" description="Polar residues" evidence="3">
    <location>
        <begin position="699"/>
        <end position="715"/>
    </location>
</feature>
<feature type="region of interest" description="Disordered" evidence="3">
    <location>
        <begin position="59"/>
        <end position="90"/>
    </location>
</feature>
<dbReference type="CDD" id="cd04013">
    <property type="entry name" value="C2_SynGAP_like"/>
    <property type="match status" value="1"/>
</dbReference>
<feature type="compositionally biased region" description="Low complexity" evidence="3">
    <location>
        <begin position="771"/>
        <end position="801"/>
    </location>
</feature>
<dbReference type="PANTHER" id="PTHR10194">
    <property type="entry name" value="RAS GTPASE-ACTIVATING PROTEINS"/>
    <property type="match status" value="1"/>
</dbReference>
<dbReference type="InterPro" id="IPR039360">
    <property type="entry name" value="Ras_GTPase"/>
</dbReference>
<evidence type="ECO:0000313" key="6">
    <source>
        <dbReference type="EMBL" id="MAA20309.1"/>
    </source>
</evidence>
<feature type="domain" description="Ras-GAP" evidence="5">
    <location>
        <begin position="393"/>
        <end position="587"/>
    </location>
</feature>
<feature type="compositionally biased region" description="Basic and acidic residues" evidence="3">
    <location>
        <begin position="119"/>
        <end position="128"/>
    </location>
</feature>
<dbReference type="SMART" id="SM00323">
    <property type="entry name" value="RasGAP"/>
    <property type="match status" value="1"/>
</dbReference>
<sequence>MPFSNAFSQQIWRRLVLESRWRSPGPCRRQLVFALGHWECKRDPRITTPLMALDCLASPEQEAAQERSSDEVRQGGSATSTPVLGARVPDATATPSRIVSFFSKRSLKQNPLKRTKSVSKLERARRAEAPPPRLRGSRSHESLLQSPGGPWGLEGARLGPLHPSLRNHPAQGQAWGPAPRGAGEHWFELAPRDGPACVYACRSRQQCLHWLARLRQAAQPQRDAIRRTENALRLWVLEAKGLAPKKRYFCELRLDGTLYARTSAKLKSQLCFWGEHFEFSHLPAVNTLTVTLFREADRRKRRDKSTAVGMVTVPLVPARAHHVTEKWYPLVPELKGPPTPGAKESTPPSVRLKWRYQSLEVQPLASYQPFLQYLKRDFGPLCRLLEPVLGVRLKEEIATGLVSIMHREEMAQEFLTQLVMADLQDIGDQHLTFRGNSLATKATEAYLKLLGDGYLQDTLGPFIRDILASNLDCEVDPAKVSGGSGALQRQQALLRQRVQQAWQRITQSAHSFPRDLRLLFHGYRQRLGGSTHEEELCDNLISGSIFLRCLCPAILSPSLFGLAPEYPDERAARSLTLIAKTIQTLANFTRFGGKESFMEFMNDFVEKEWSTMKTFLKVISSPVSTEPNPSGAEAGIEVPCVVDLGLELAQLQMMLRECLPQLEGKEGEAALRAALDGRPRSRGQVLSCLEANPAPAPQPRSSTLPRSALAPSTTIPRELPRALPDLLTTMPSGQGPTAVSHGLPPQPGGCPPLAFSNPVYRWGGLQDPQPESLTGGESGSSGHSSATESEASGTSSPSSPHLWEDNFLGAAGELAGRSRENDERFPHRSLREYEREVAQLKRLMGQLQRKLSLAETQLQQQQQHPLSATLGAESTEEQQQRRQEKDLQMKSIITRLITVEDELRREQREMQGMIRAKQQLIDAQERKIQTLDAANQRLLGALAQLRQHYQDQVQLEPRLLANGASSPPPPSYRSSSC</sequence>
<reference evidence="6" key="1">
    <citation type="journal article" date="2017" name="Parasit. Vectors">
        <title>Sialotranscriptomics of Rhipicephalus zambeziensis reveals intricate expression profiles of secretory proteins and suggests tight temporal transcriptional regulation during blood-feeding.</title>
        <authorList>
            <person name="de Castro M.H."/>
            <person name="de Klerk D."/>
            <person name="Pienaar R."/>
            <person name="Rees D.J.G."/>
            <person name="Mans B.J."/>
        </authorList>
    </citation>
    <scope>NUCLEOTIDE SEQUENCE</scope>
    <source>
        <tissue evidence="6">Salivary glands</tissue>
    </source>
</reference>
<feature type="domain" description="C2" evidence="4">
    <location>
        <begin position="210"/>
        <end position="328"/>
    </location>
</feature>
<evidence type="ECO:0000256" key="3">
    <source>
        <dbReference type="SAM" id="MobiDB-lite"/>
    </source>
</evidence>